<dbReference type="Gene3D" id="3.40.5.90">
    <property type="entry name" value="CDGSH iron-sulfur domain, mitoNEET-type"/>
    <property type="match status" value="1"/>
</dbReference>
<dbReference type="Proteomes" id="UP000183605">
    <property type="component" value="Unassembled WGS sequence"/>
</dbReference>
<gene>
    <name evidence="6" type="ORF">AUK18_00735</name>
</gene>
<keyword evidence="3" id="KW-0408">Iron</keyword>
<keyword evidence="1" id="KW-0001">2Fe-2S</keyword>
<keyword evidence="2" id="KW-0479">Metal-binding</keyword>
<accession>A0A1J5AZS4</accession>
<comment type="caution">
    <text evidence="6">The sequence shown here is derived from an EMBL/GenBank/DDBJ whole genome shotgun (WGS) entry which is preliminary data.</text>
</comment>
<proteinExistence type="predicted"/>
<evidence type="ECO:0000313" key="6">
    <source>
        <dbReference type="EMBL" id="OIP04049.1"/>
    </source>
</evidence>
<sequence length="62" mass="6641">MAGKIKALKDGPYQVSGRVTVEDTGGKTVVVEKEVFLCRCGGSKNKPWCDGTHAKIGFKADK</sequence>
<evidence type="ECO:0000259" key="5">
    <source>
        <dbReference type="SMART" id="SM00704"/>
    </source>
</evidence>
<dbReference type="Pfam" id="PF09360">
    <property type="entry name" value="zf-CDGSH"/>
    <property type="match status" value="1"/>
</dbReference>
<dbReference type="GO" id="GO:0046872">
    <property type="term" value="F:metal ion binding"/>
    <property type="evidence" value="ECO:0007669"/>
    <property type="project" value="UniProtKB-KW"/>
</dbReference>
<dbReference type="AlphaFoldDB" id="A0A1J5AZS4"/>
<evidence type="ECO:0000256" key="2">
    <source>
        <dbReference type="ARBA" id="ARBA00022723"/>
    </source>
</evidence>
<feature type="domain" description="Iron-binding zinc finger CDGSH type" evidence="5">
    <location>
        <begin position="14"/>
        <end position="59"/>
    </location>
</feature>
<evidence type="ECO:0000256" key="4">
    <source>
        <dbReference type="ARBA" id="ARBA00023014"/>
    </source>
</evidence>
<evidence type="ECO:0000313" key="7">
    <source>
        <dbReference type="Proteomes" id="UP000183605"/>
    </source>
</evidence>
<evidence type="ECO:0000256" key="3">
    <source>
        <dbReference type="ARBA" id="ARBA00023004"/>
    </source>
</evidence>
<dbReference type="GO" id="GO:0005737">
    <property type="term" value="C:cytoplasm"/>
    <property type="evidence" value="ECO:0007669"/>
    <property type="project" value="UniProtKB-ARBA"/>
</dbReference>
<evidence type="ECO:0000256" key="1">
    <source>
        <dbReference type="ARBA" id="ARBA00022714"/>
    </source>
</evidence>
<protein>
    <recommendedName>
        <fullName evidence="5">Iron-binding zinc finger CDGSH type domain-containing protein</fullName>
    </recommendedName>
</protein>
<organism evidence="6 7">
    <name type="scientific">Candidatus Beckwithbacteria bacterium CG2_30_44_31</name>
    <dbReference type="NCBI Taxonomy" id="1805035"/>
    <lineage>
        <taxon>Bacteria</taxon>
        <taxon>Candidatus Beckwithiibacteriota</taxon>
    </lineage>
</organism>
<dbReference type="GO" id="GO:0051537">
    <property type="term" value="F:2 iron, 2 sulfur cluster binding"/>
    <property type="evidence" value="ECO:0007669"/>
    <property type="project" value="UniProtKB-KW"/>
</dbReference>
<reference evidence="6 7" key="1">
    <citation type="journal article" date="2016" name="Environ. Microbiol.">
        <title>Genomic resolution of a cold subsurface aquifer community provides metabolic insights for novel microbes adapted to high CO concentrations.</title>
        <authorList>
            <person name="Probst A.J."/>
            <person name="Castelle C.J."/>
            <person name="Singh A."/>
            <person name="Brown C.T."/>
            <person name="Anantharaman K."/>
            <person name="Sharon I."/>
            <person name="Hug L.A."/>
            <person name="Burstein D."/>
            <person name="Emerson J.B."/>
            <person name="Thomas B.C."/>
            <person name="Banfield J.F."/>
        </authorList>
    </citation>
    <scope>NUCLEOTIDE SEQUENCE [LARGE SCALE GENOMIC DNA]</scope>
    <source>
        <strain evidence="6">CG2_30_44_31</strain>
    </source>
</reference>
<name>A0A1J5AZS4_9BACT</name>
<dbReference type="InterPro" id="IPR042216">
    <property type="entry name" value="MitoNEET_CISD"/>
</dbReference>
<dbReference type="EMBL" id="MNXQ01000015">
    <property type="protein sequence ID" value="OIP04049.1"/>
    <property type="molecule type" value="Genomic_DNA"/>
</dbReference>
<keyword evidence="4" id="KW-0411">Iron-sulfur</keyword>
<dbReference type="SMART" id="SM00704">
    <property type="entry name" value="ZnF_CDGSH"/>
    <property type="match status" value="1"/>
</dbReference>
<dbReference type="InterPro" id="IPR018967">
    <property type="entry name" value="FeS-contain_CDGSH-typ"/>
</dbReference>